<proteinExistence type="predicted"/>
<name>A0A2P2L9M7_RHIMU</name>
<dbReference type="AlphaFoldDB" id="A0A2P2L9M7"/>
<dbReference type="EMBL" id="GGEC01034191">
    <property type="protein sequence ID" value="MBX14675.1"/>
    <property type="molecule type" value="Transcribed_RNA"/>
</dbReference>
<evidence type="ECO:0000313" key="1">
    <source>
        <dbReference type="EMBL" id="MBX14675.1"/>
    </source>
</evidence>
<sequence>MFMLTTKITVKIGSKEYKSPTLLSSFHRGSGLAPISTSKNRPEKMGIERVQVVQPTRLKAENDSLTLCLTRRLPSSPQLINFCGGTFSLGSSPEVSILGSGSLTIGSEAGPVT</sequence>
<protein>
    <submittedName>
        <fullName evidence="1">ABC transporter family protein</fullName>
    </submittedName>
</protein>
<accession>A0A2P2L9M7</accession>
<reference evidence="1" key="1">
    <citation type="submission" date="2018-02" db="EMBL/GenBank/DDBJ databases">
        <title>Rhizophora mucronata_Transcriptome.</title>
        <authorList>
            <person name="Meera S.P."/>
            <person name="Sreeshan A."/>
            <person name="Augustine A."/>
        </authorList>
    </citation>
    <scope>NUCLEOTIDE SEQUENCE</scope>
    <source>
        <tissue evidence="1">Leaf</tissue>
    </source>
</reference>
<organism evidence="1">
    <name type="scientific">Rhizophora mucronata</name>
    <name type="common">Asiatic mangrove</name>
    <dbReference type="NCBI Taxonomy" id="61149"/>
    <lineage>
        <taxon>Eukaryota</taxon>
        <taxon>Viridiplantae</taxon>
        <taxon>Streptophyta</taxon>
        <taxon>Embryophyta</taxon>
        <taxon>Tracheophyta</taxon>
        <taxon>Spermatophyta</taxon>
        <taxon>Magnoliopsida</taxon>
        <taxon>eudicotyledons</taxon>
        <taxon>Gunneridae</taxon>
        <taxon>Pentapetalae</taxon>
        <taxon>rosids</taxon>
        <taxon>fabids</taxon>
        <taxon>Malpighiales</taxon>
        <taxon>Rhizophoraceae</taxon>
        <taxon>Rhizophora</taxon>
    </lineage>
</organism>